<dbReference type="eggNOG" id="KOG0143">
    <property type="taxonomic scope" value="Eukaryota"/>
</dbReference>
<feature type="region of interest" description="Disordered" evidence="11">
    <location>
        <begin position="355"/>
        <end position="379"/>
    </location>
</feature>
<organism evidence="13 14">
    <name type="scientific">Leersia perrieri</name>
    <dbReference type="NCBI Taxonomy" id="77586"/>
    <lineage>
        <taxon>Eukaryota</taxon>
        <taxon>Viridiplantae</taxon>
        <taxon>Streptophyta</taxon>
        <taxon>Embryophyta</taxon>
        <taxon>Tracheophyta</taxon>
        <taxon>Spermatophyta</taxon>
        <taxon>Magnoliopsida</taxon>
        <taxon>Liliopsida</taxon>
        <taxon>Poales</taxon>
        <taxon>Poaceae</taxon>
        <taxon>BOP clade</taxon>
        <taxon>Oryzoideae</taxon>
        <taxon>Oryzeae</taxon>
        <taxon>Oryzinae</taxon>
        <taxon>Leersia</taxon>
    </lineage>
</organism>
<dbReference type="PANTHER" id="PTHR47991">
    <property type="entry name" value="OXOGLUTARATE/IRON-DEPENDENT DIOXYGENASE"/>
    <property type="match status" value="1"/>
</dbReference>
<evidence type="ECO:0000256" key="4">
    <source>
        <dbReference type="ARBA" id="ARBA00022723"/>
    </source>
</evidence>
<dbReference type="PROSITE" id="PS51471">
    <property type="entry name" value="FE2OG_OXY"/>
    <property type="match status" value="1"/>
</dbReference>
<evidence type="ECO:0000256" key="5">
    <source>
        <dbReference type="ARBA" id="ARBA00022819"/>
    </source>
</evidence>
<keyword evidence="6" id="KW-0611">Plant defense</keyword>
<keyword evidence="8 10" id="KW-0408">Iron</keyword>
<accession>A0A0D9WCA8</accession>
<comment type="cofactor">
    <cofactor evidence="1">
        <name>Fe(2+)</name>
        <dbReference type="ChEBI" id="CHEBI:29033"/>
    </cofactor>
</comment>
<feature type="region of interest" description="Disordered" evidence="11">
    <location>
        <begin position="30"/>
        <end position="60"/>
    </location>
</feature>
<dbReference type="InterPro" id="IPR027443">
    <property type="entry name" value="IPNS-like_sf"/>
</dbReference>
<comment type="similarity">
    <text evidence="3 10">Belongs to the iron/ascorbate-dependent oxidoreductase family.</text>
</comment>
<name>A0A0D9WCA8_9ORYZ</name>
<dbReference type="SUPFAM" id="SSF51197">
    <property type="entry name" value="Clavaminate synthase-like"/>
    <property type="match status" value="1"/>
</dbReference>
<evidence type="ECO:0000313" key="13">
    <source>
        <dbReference type="EnsemblPlants" id="LPERR05G01770.1"/>
    </source>
</evidence>
<evidence type="ECO:0000313" key="14">
    <source>
        <dbReference type="Proteomes" id="UP000032180"/>
    </source>
</evidence>
<dbReference type="InterPro" id="IPR050295">
    <property type="entry name" value="Plant_2OG-oxidoreductases"/>
</dbReference>
<comment type="cofactor">
    <cofactor evidence="2">
        <name>L-ascorbate</name>
        <dbReference type="ChEBI" id="CHEBI:38290"/>
    </cofactor>
</comment>
<evidence type="ECO:0000256" key="8">
    <source>
        <dbReference type="ARBA" id="ARBA00023004"/>
    </source>
</evidence>
<keyword evidence="4 10" id="KW-0479">Metal-binding</keyword>
<dbReference type="Gramene" id="LPERR05G01770.1">
    <property type="protein sequence ID" value="LPERR05G01770.1"/>
    <property type="gene ID" value="LPERR05G01770"/>
</dbReference>
<keyword evidence="5" id="KW-1184">Jasmonic acid signaling pathway</keyword>
<dbReference type="GO" id="GO:1900150">
    <property type="term" value="P:regulation of defense response to fungus"/>
    <property type="evidence" value="ECO:0007669"/>
    <property type="project" value="UniProtKB-ARBA"/>
</dbReference>
<dbReference type="Pfam" id="PF03171">
    <property type="entry name" value="2OG-FeII_Oxy"/>
    <property type="match status" value="1"/>
</dbReference>
<dbReference type="GO" id="GO:1900366">
    <property type="term" value="P:negative regulation of defense response to insect"/>
    <property type="evidence" value="ECO:0007669"/>
    <property type="project" value="UniProtKB-ARBA"/>
</dbReference>
<dbReference type="InterPro" id="IPR026992">
    <property type="entry name" value="DIOX_N"/>
</dbReference>
<evidence type="ECO:0000256" key="3">
    <source>
        <dbReference type="ARBA" id="ARBA00008056"/>
    </source>
</evidence>
<dbReference type="Proteomes" id="UP000032180">
    <property type="component" value="Chromosome 5"/>
</dbReference>
<evidence type="ECO:0000256" key="2">
    <source>
        <dbReference type="ARBA" id="ARBA00001961"/>
    </source>
</evidence>
<dbReference type="InterPro" id="IPR005123">
    <property type="entry name" value="Oxoglu/Fe-dep_dioxygenase_dom"/>
</dbReference>
<evidence type="ECO:0000256" key="6">
    <source>
        <dbReference type="ARBA" id="ARBA00022821"/>
    </source>
</evidence>
<evidence type="ECO:0000256" key="1">
    <source>
        <dbReference type="ARBA" id="ARBA00001954"/>
    </source>
</evidence>
<keyword evidence="14" id="KW-1185">Reference proteome</keyword>
<protein>
    <recommendedName>
        <fullName evidence="12">Fe2OG dioxygenase domain-containing protein</fullName>
    </recommendedName>
</protein>
<dbReference type="GO" id="GO:0016491">
    <property type="term" value="F:oxidoreductase activity"/>
    <property type="evidence" value="ECO:0007669"/>
    <property type="project" value="UniProtKB-KW"/>
</dbReference>
<evidence type="ECO:0000256" key="10">
    <source>
        <dbReference type="RuleBase" id="RU003682"/>
    </source>
</evidence>
<dbReference type="STRING" id="77586.A0A0D9WCA8"/>
<dbReference type="AlphaFoldDB" id="A0A0D9WCA8"/>
<dbReference type="GO" id="GO:0046872">
    <property type="term" value="F:metal ion binding"/>
    <property type="evidence" value="ECO:0007669"/>
    <property type="project" value="UniProtKB-KW"/>
</dbReference>
<feature type="domain" description="Fe2OG dioxygenase" evidence="12">
    <location>
        <begin position="213"/>
        <end position="314"/>
    </location>
</feature>
<dbReference type="GO" id="GO:0006952">
    <property type="term" value="P:defense response"/>
    <property type="evidence" value="ECO:0007669"/>
    <property type="project" value="UniProtKB-KW"/>
</dbReference>
<sequence length="379" mass="41679">MSETSPAAAGGWPEPVVRVQALSESGATTIPARYVRPETERPLISSESSTDAGDDDEITNNIPVVDMSSAAAATAVAEACREWGFFQAVNHGVSPELLRRARGVWREFFHQPMEVKQMYANAPATYEGYGSRLGVHKGALLDWGDYYFLHVRPPHLLSPDKWPHLPPHLREATMRYSEEVRRLCERLMTAMAVGLGVGLGEGRLQEAFGGAEGAGVCLRVNYYPRCPQPELTLGLSSHSDPGGLTVLLVDDRVKGLQVRRGGAWVTVDPIPDAFIVNVGDQIQVVTNAAYRSVEHRVVVNAAEERLSMALFYNPKSDLPVAPLPELVSPPERPPLYTAMTFDDYRLYIRRNGPRGKTQVDHLAAKPPSADDDAHHPCRQ</sequence>
<dbReference type="GO" id="GO:2000022">
    <property type="term" value="P:regulation of jasmonic acid mediated signaling pathway"/>
    <property type="evidence" value="ECO:0007669"/>
    <property type="project" value="UniProtKB-ARBA"/>
</dbReference>
<proteinExistence type="inferred from homology"/>
<dbReference type="HOGENOM" id="CLU_010119_16_0_1"/>
<evidence type="ECO:0000256" key="9">
    <source>
        <dbReference type="ARBA" id="ARBA00052139"/>
    </source>
</evidence>
<dbReference type="InterPro" id="IPR044861">
    <property type="entry name" value="IPNS-like_FE2OG_OXY"/>
</dbReference>
<comment type="catalytic activity">
    <reaction evidence="9">
        <text>jasmonate + 2-oxoglutarate + O2 = (1R,2R)-12-hydroxyjasmonate + succinate + CO2</text>
        <dbReference type="Rhea" id="RHEA:67144"/>
        <dbReference type="ChEBI" id="CHEBI:15379"/>
        <dbReference type="ChEBI" id="CHEBI:16526"/>
        <dbReference type="ChEBI" id="CHEBI:16810"/>
        <dbReference type="ChEBI" id="CHEBI:30031"/>
        <dbReference type="ChEBI" id="CHEBI:58431"/>
        <dbReference type="ChEBI" id="CHEBI:132022"/>
    </reaction>
    <physiologicalReaction direction="left-to-right" evidence="9">
        <dbReference type="Rhea" id="RHEA:67145"/>
    </physiologicalReaction>
</comment>
<dbReference type="Pfam" id="PF14226">
    <property type="entry name" value="DIOX_N"/>
    <property type="match status" value="1"/>
</dbReference>
<dbReference type="PRINTS" id="PR00682">
    <property type="entry name" value="IPNSYNTHASE"/>
</dbReference>
<evidence type="ECO:0000256" key="7">
    <source>
        <dbReference type="ARBA" id="ARBA00023002"/>
    </source>
</evidence>
<reference evidence="13 14" key="1">
    <citation type="submission" date="2012-08" db="EMBL/GenBank/DDBJ databases">
        <title>Oryza genome evolution.</title>
        <authorList>
            <person name="Wing R.A."/>
        </authorList>
    </citation>
    <scope>NUCLEOTIDE SEQUENCE</scope>
</reference>
<dbReference type="GO" id="GO:0120091">
    <property type="term" value="F:jasmonic acid hydrolase"/>
    <property type="evidence" value="ECO:0007669"/>
    <property type="project" value="UniProtKB-ARBA"/>
</dbReference>
<evidence type="ECO:0000259" key="12">
    <source>
        <dbReference type="PROSITE" id="PS51471"/>
    </source>
</evidence>
<reference evidence="13" key="3">
    <citation type="submission" date="2015-04" db="UniProtKB">
        <authorList>
            <consortium name="EnsemblPlants"/>
        </authorList>
    </citation>
    <scope>IDENTIFICATION</scope>
</reference>
<dbReference type="EnsemblPlants" id="LPERR05G01770.1">
    <property type="protein sequence ID" value="LPERR05G01770.1"/>
    <property type="gene ID" value="LPERR05G01770"/>
</dbReference>
<evidence type="ECO:0000256" key="11">
    <source>
        <dbReference type="SAM" id="MobiDB-lite"/>
    </source>
</evidence>
<dbReference type="Gene3D" id="2.60.120.330">
    <property type="entry name" value="B-lactam Antibiotic, Isopenicillin N Synthase, Chain"/>
    <property type="match status" value="1"/>
</dbReference>
<dbReference type="FunFam" id="2.60.120.330:FF:000008">
    <property type="entry name" value="Jasmonate-regulated gene 21"/>
    <property type="match status" value="1"/>
</dbReference>
<reference evidence="14" key="2">
    <citation type="submission" date="2013-12" db="EMBL/GenBank/DDBJ databases">
        <authorList>
            <person name="Yu Y."/>
            <person name="Lee S."/>
            <person name="de Baynast K."/>
            <person name="Wissotski M."/>
            <person name="Liu L."/>
            <person name="Talag J."/>
            <person name="Goicoechea J."/>
            <person name="Angelova A."/>
            <person name="Jetty R."/>
            <person name="Kudrna D."/>
            <person name="Golser W."/>
            <person name="Rivera L."/>
            <person name="Zhang J."/>
            <person name="Wing R."/>
        </authorList>
    </citation>
    <scope>NUCLEOTIDE SEQUENCE</scope>
</reference>
<keyword evidence="7 10" id="KW-0560">Oxidoreductase</keyword>